<name>A0A5E6US45_PSEFL</name>
<gene>
    <name evidence="5" type="ORF">PS673_03671</name>
</gene>
<evidence type="ECO:0000256" key="2">
    <source>
        <dbReference type="ARBA" id="ARBA00023136"/>
    </source>
</evidence>
<evidence type="ECO:0000259" key="4">
    <source>
        <dbReference type="Pfam" id="PF05433"/>
    </source>
</evidence>
<organism evidence="5 6">
    <name type="scientific">Pseudomonas fluorescens</name>
    <dbReference type="NCBI Taxonomy" id="294"/>
    <lineage>
        <taxon>Bacteria</taxon>
        <taxon>Pseudomonadati</taxon>
        <taxon>Pseudomonadota</taxon>
        <taxon>Gammaproteobacteria</taxon>
        <taxon>Pseudomonadales</taxon>
        <taxon>Pseudomonadaceae</taxon>
        <taxon>Pseudomonas</taxon>
    </lineage>
</organism>
<dbReference type="PANTHER" id="PTHR35603">
    <property type="match status" value="1"/>
</dbReference>
<protein>
    <recommendedName>
        <fullName evidence="4">Glycine zipper 2TM domain-containing protein</fullName>
    </recommendedName>
</protein>
<dbReference type="PANTHER" id="PTHR35603:SF2">
    <property type="entry name" value="OUTER MEMBRANE LIPOPROTEIN"/>
    <property type="match status" value="1"/>
</dbReference>
<reference evidence="5 6" key="1">
    <citation type="submission" date="2019-09" db="EMBL/GenBank/DDBJ databases">
        <authorList>
            <person name="Chandra G."/>
            <person name="Truman W A."/>
        </authorList>
    </citation>
    <scope>NUCLEOTIDE SEQUENCE [LARGE SCALE GENOMIC DNA]</scope>
    <source>
        <strain evidence="5">PS673</strain>
    </source>
</reference>
<keyword evidence="3" id="KW-1133">Transmembrane helix</keyword>
<dbReference type="InterPro" id="IPR008816">
    <property type="entry name" value="Gly_zipper_2TM_dom"/>
</dbReference>
<evidence type="ECO:0000256" key="1">
    <source>
        <dbReference type="ARBA" id="ARBA00004370"/>
    </source>
</evidence>
<comment type="subcellular location">
    <subcellularLocation>
        <location evidence="1">Membrane</location>
    </subcellularLocation>
</comment>
<dbReference type="Proteomes" id="UP000344274">
    <property type="component" value="Unassembled WGS sequence"/>
</dbReference>
<evidence type="ECO:0000313" key="5">
    <source>
        <dbReference type="EMBL" id="VVN08452.1"/>
    </source>
</evidence>
<evidence type="ECO:0000256" key="3">
    <source>
        <dbReference type="SAM" id="Phobius"/>
    </source>
</evidence>
<dbReference type="NCBIfam" id="NF008437">
    <property type="entry name" value="PRK11280.1"/>
    <property type="match status" value="1"/>
</dbReference>
<feature type="domain" description="Glycine zipper 2TM" evidence="4">
    <location>
        <begin position="92"/>
        <end position="133"/>
    </location>
</feature>
<dbReference type="AlphaFoldDB" id="A0A5E6US45"/>
<feature type="transmembrane region" description="Helical" evidence="3">
    <location>
        <begin position="25"/>
        <end position="48"/>
    </location>
</feature>
<accession>A0A5E6US45</accession>
<sequence>MLQGWEKRGFIPHVMVQEVHVNKSMLVGAVLGAVGVTAGGAVATYSLVKSGPEFAQVLAVEPVKTQIKTPREVCKDVAVTRQAPVKDQHQIAGTVVGALAGGLLGNQIGGGSGKKIATVAGAVGGGYAGNKVQEGMQERDTYTTTQTRCNTVNDISDKVVGYDVRYSLDGKEGKVRMDRDPGNQIPVDKEGKLILSENQTAH</sequence>
<dbReference type="EMBL" id="CABVHB010000030">
    <property type="protein sequence ID" value="VVN08452.1"/>
    <property type="molecule type" value="Genomic_DNA"/>
</dbReference>
<proteinExistence type="predicted"/>
<dbReference type="InterPro" id="IPR051407">
    <property type="entry name" value="Bact_OM_lipoprot/Surf_antigen"/>
</dbReference>
<keyword evidence="3" id="KW-0812">Transmembrane</keyword>
<evidence type="ECO:0000313" key="6">
    <source>
        <dbReference type="Proteomes" id="UP000344274"/>
    </source>
</evidence>
<dbReference type="GO" id="GO:0019867">
    <property type="term" value="C:outer membrane"/>
    <property type="evidence" value="ECO:0007669"/>
    <property type="project" value="InterPro"/>
</dbReference>
<dbReference type="Pfam" id="PF05433">
    <property type="entry name" value="Rick_17kDa_Anti"/>
    <property type="match status" value="1"/>
</dbReference>
<keyword evidence="2 3" id="KW-0472">Membrane</keyword>